<proteinExistence type="inferred from homology"/>
<dbReference type="Proteomes" id="UP000002494">
    <property type="component" value="Chromosome 16"/>
</dbReference>
<dbReference type="CTD" id="101929355"/>
<dbReference type="Ensembl" id="ENSRNOT00000097281.2">
    <property type="protein sequence ID" value="ENSRNOP00000090476.1"/>
    <property type="gene ID" value="ENSRNOG00000042867.4"/>
</dbReference>
<keyword evidence="3" id="KW-1185">Reference proteome</keyword>
<dbReference type="Pfam" id="PF13879">
    <property type="entry name" value="Hmw_CFAP97"/>
    <property type="match status" value="1"/>
</dbReference>
<dbReference type="AlphaFoldDB" id="A0A8I6A9L5"/>
<dbReference type="RefSeq" id="NP_001333363.1">
    <property type="nucleotide sequence ID" value="NM_001346434.1"/>
</dbReference>
<dbReference type="KEGG" id="rno:688801"/>
<name>A0A8I6A9L5_RAT</name>
<gene>
    <name evidence="2 4" type="primary">Cfap97d2</name>
</gene>
<protein>
    <submittedName>
        <fullName evidence="2">CFAP97 domain containing 2</fullName>
    </submittedName>
</protein>
<dbReference type="InterPro" id="IPR038792">
    <property type="entry name" value="CFAP97D1/2"/>
</dbReference>
<reference evidence="2" key="2">
    <citation type="submission" date="2025-08" db="UniProtKB">
        <authorList>
            <consortium name="Ensembl"/>
        </authorList>
    </citation>
    <scope>IDENTIFICATION</scope>
    <source>
        <strain evidence="2">Brown Norway</strain>
    </source>
</reference>
<organism evidence="2 3">
    <name type="scientific">Rattus norvegicus</name>
    <name type="common">Rat</name>
    <dbReference type="NCBI Taxonomy" id="10116"/>
    <lineage>
        <taxon>Eukaryota</taxon>
        <taxon>Metazoa</taxon>
        <taxon>Chordata</taxon>
        <taxon>Craniata</taxon>
        <taxon>Vertebrata</taxon>
        <taxon>Euteleostomi</taxon>
        <taxon>Mammalia</taxon>
        <taxon>Eutheria</taxon>
        <taxon>Euarchontoglires</taxon>
        <taxon>Glires</taxon>
        <taxon>Rodentia</taxon>
        <taxon>Myomorpha</taxon>
        <taxon>Muroidea</taxon>
        <taxon>Muridae</taxon>
        <taxon>Murinae</taxon>
        <taxon>Rattus</taxon>
    </lineage>
</organism>
<dbReference type="AGR" id="RGD:1584165"/>
<dbReference type="GeneID" id="688801"/>
<sequence>MHRVPQLTTPWASRDLQRAWEKTYQNHRKKVQNAQPLVDTRPPQTYSHLHLKFKKLKMEEERLSIIDRNNYLLLQRVASAMKTGRRIDGQNNFTWRSLNRKSREQALMKVQKQNQAVPERLRSSEPWYGAQRWREDWTAMATRPCTCRHTWRKGADREAQQGHSLIWMRSLKRKG</sequence>
<reference evidence="2" key="3">
    <citation type="submission" date="2025-09" db="UniProtKB">
        <authorList>
            <consortium name="Ensembl"/>
        </authorList>
    </citation>
    <scope>IDENTIFICATION</scope>
    <source>
        <strain evidence="2">Brown Norway</strain>
    </source>
</reference>
<dbReference type="RGD" id="1584165">
    <property type="gene designation" value="Cfap97d2"/>
</dbReference>
<reference evidence="2" key="1">
    <citation type="submission" date="2024-01" db="EMBL/GenBank/DDBJ databases">
        <title>GRCr8: a new rat reference genome assembly contstructed from accurate long reads and long range scaffolding.</title>
        <authorList>
            <person name="Doris P.A."/>
            <person name="Kalbfleisch T."/>
            <person name="Li K."/>
            <person name="Howe K."/>
            <person name="Wood J."/>
        </authorList>
    </citation>
    <scope>NUCLEOTIDE SEQUENCE [LARGE SCALE GENOMIC DNA]</scope>
    <source>
        <strain evidence="2">Brown Norway</strain>
    </source>
</reference>
<comment type="similarity">
    <text evidence="1">Belongs to the CFAP97 family.</text>
</comment>
<dbReference type="OrthoDB" id="2163395at2759"/>
<dbReference type="OMA" id="WKESHTQ"/>
<accession>A0A8I6A9L5</accession>
<dbReference type="PANTHER" id="PTHR33768">
    <property type="entry name" value="MIP11318P"/>
    <property type="match status" value="1"/>
</dbReference>
<evidence type="ECO:0000256" key="1">
    <source>
        <dbReference type="ARBA" id="ARBA00008315"/>
    </source>
</evidence>
<dbReference type="PANTHER" id="PTHR33768:SF7">
    <property type="entry name" value="CFAP97 DOMAIN CONTAINING 2"/>
    <property type="match status" value="1"/>
</dbReference>
<dbReference type="GeneTree" id="ENSGT00940000164099"/>
<evidence type="ECO:0000313" key="4">
    <source>
        <dbReference type="RGD" id="1584165"/>
    </source>
</evidence>
<evidence type="ECO:0000313" key="2">
    <source>
        <dbReference type="Ensembl" id="ENSRNOP00000090476.1"/>
    </source>
</evidence>
<evidence type="ECO:0000313" key="3">
    <source>
        <dbReference type="Proteomes" id="UP000002494"/>
    </source>
</evidence>
<dbReference type="InterPro" id="IPR029488">
    <property type="entry name" value="Hmw/CFAP97"/>
</dbReference>